<organism evidence="1 2">
    <name type="scientific">Bombus terrestris</name>
    <name type="common">Buff-tailed bumblebee</name>
    <name type="synonym">Apis terrestris</name>
    <dbReference type="NCBI Taxonomy" id="30195"/>
    <lineage>
        <taxon>Eukaryota</taxon>
        <taxon>Metazoa</taxon>
        <taxon>Ecdysozoa</taxon>
        <taxon>Arthropoda</taxon>
        <taxon>Hexapoda</taxon>
        <taxon>Insecta</taxon>
        <taxon>Pterygota</taxon>
        <taxon>Neoptera</taxon>
        <taxon>Endopterygota</taxon>
        <taxon>Hymenoptera</taxon>
        <taxon>Apocrita</taxon>
        <taxon>Aculeata</taxon>
        <taxon>Apoidea</taxon>
        <taxon>Anthophila</taxon>
        <taxon>Apidae</taxon>
        <taxon>Bombus</taxon>
        <taxon>Bombus</taxon>
    </lineage>
</organism>
<evidence type="ECO:0000313" key="1">
    <source>
        <dbReference type="Proteomes" id="UP000835206"/>
    </source>
</evidence>
<evidence type="ECO:0000313" key="2">
    <source>
        <dbReference type="RefSeq" id="XP_012165976.2"/>
    </source>
</evidence>
<accession>A0A9B2JPE3</accession>
<proteinExistence type="predicted"/>
<dbReference type="OrthoDB" id="7535498at2759"/>
<sequence length="258" mass="29854">MECLMKKEEPSSNELIKTLEKNVAILKIENHYNSKISYELDVKLMYFHNVSRSLADKLESLWKLAEAHQPTENEIKQFADQIAGLWTSINRQIYEKYSKIRMGSGTLHGVPLSIILNKIKKEIILFKVSLQRHESIYDQEHILKGYKLITKSEKFISSLQKCDSKLQQLLCISNIMPRLIKLQSAIDKYVTTIELLPTRSFPAYDLSAFSLVAKLLTGELLGYESINPSYVLMENMPKKPVFIIKNVKRKSIHPYYPT</sequence>
<name>A0A9B2JPE3_BOMTE</name>
<dbReference type="KEGG" id="bter:105665944"/>
<dbReference type="RefSeq" id="XP_012165976.2">
    <property type="nucleotide sequence ID" value="XM_012310586.3"/>
</dbReference>
<reference evidence="2" key="1">
    <citation type="submission" date="2025-08" db="UniProtKB">
        <authorList>
            <consortium name="RefSeq"/>
        </authorList>
    </citation>
    <scope>IDENTIFICATION</scope>
</reference>
<dbReference type="Proteomes" id="UP000835206">
    <property type="component" value="Chromosome 7"/>
</dbReference>
<keyword evidence="1" id="KW-1185">Reference proteome</keyword>
<dbReference type="AlphaFoldDB" id="A0A9B2JPE3"/>
<dbReference type="GeneID" id="105665944"/>
<gene>
    <name evidence="2" type="primary">LOC105665944</name>
</gene>
<protein>
    <submittedName>
        <fullName evidence="2">Uncharacterized protein LOC105665944</fullName>
    </submittedName>
</protein>